<evidence type="ECO:0000313" key="4">
    <source>
        <dbReference type="Proteomes" id="UP000198341"/>
    </source>
</evidence>
<sequence length="456" mass="51424">MTTRIRDELERSWPKNNNKMMMKMTPLRALAENAKRVLAETKKFLDEFDEDGIKDDDKDIDRARKEIEQLAGEMRSEKEDVELSFYYHGDEEEEEDAVSSSSSLSERKKRNTFAEKFLGGCFPGGVEVKKNVAATAAAALRIRVFDRFSSSSSEEEEEEEKWMTDAIEFIEKARKSNAFLIIENCGTEEKAREIRAELYSGAMAFSAKRSEEEEFVFCLEGGIVLEDEEKGANATYIQEGEEKKENGKNKNKNEGGGLFASGSEDSDSLSSDEEDVARIERLSINNINDRDIATCKRAQANISNAFRAMCLERAESIALRYAPMRERIYAKLKEKAKAKKKEEKEKKNNQQKRFDVSNDEPVRMPANASSPLVKKSNFQIIENNNEVASAKKDGPGVMSFLDWMGGDGNDEVPLSEQKGISYQSKADAARIKALEAALRELNPDHPLLMFCPAPKT</sequence>
<name>K8EJ24_9CHLO</name>
<feature type="coiled-coil region" evidence="1">
    <location>
        <begin position="53"/>
        <end position="80"/>
    </location>
</feature>
<proteinExistence type="predicted"/>
<reference evidence="3 4" key="1">
    <citation type="submission" date="2011-10" db="EMBL/GenBank/DDBJ databases">
        <authorList>
            <person name="Genoscope - CEA"/>
        </authorList>
    </citation>
    <scope>NUCLEOTIDE SEQUENCE [LARGE SCALE GENOMIC DNA]</scope>
    <source>
        <strain evidence="3 4">RCC 1105</strain>
    </source>
</reference>
<dbReference type="EMBL" id="FO082269">
    <property type="protein sequence ID" value="CCO17989.1"/>
    <property type="molecule type" value="Genomic_DNA"/>
</dbReference>
<organism evidence="3 4">
    <name type="scientific">Bathycoccus prasinos</name>
    <dbReference type="NCBI Taxonomy" id="41875"/>
    <lineage>
        <taxon>Eukaryota</taxon>
        <taxon>Viridiplantae</taxon>
        <taxon>Chlorophyta</taxon>
        <taxon>Mamiellophyceae</taxon>
        <taxon>Mamiellales</taxon>
        <taxon>Bathycoccaceae</taxon>
        <taxon>Bathycoccus</taxon>
    </lineage>
</organism>
<protein>
    <submittedName>
        <fullName evidence="3">Uncharacterized protein</fullName>
    </submittedName>
</protein>
<accession>K8EJ24</accession>
<dbReference type="GeneID" id="19013374"/>
<feature type="compositionally biased region" description="Basic and acidic residues" evidence="2">
    <location>
        <begin position="338"/>
        <end position="362"/>
    </location>
</feature>
<feature type="region of interest" description="Disordered" evidence="2">
    <location>
        <begin position="338"/>
        <end position="369"/>
    </location>
</feature>
<dbReference type="Proteomes" id="UP000198341">
    <property type="component" value="Chromosome 10"/>
</dbReference>
<gene>
    <name evidence="3" type="ordered locus">Bathy10g02990</name>
</gene>
<evidence type="ECO:0000256" key="2">
    <source>
        <dbReference type="SAM" id="MobiDB-lite"/>
    </source>
</evidence>
<evidence type="ECO:0000256" key="1">
    <source>
        <dbReference type="SAM" id="Coils"/>
    </source>
</evidence>
<dbReference type="KEGG" id="bpg:Bathy10g02990"/>
<dbReference type="RefSeq" id="XP_007510456.1">
    <property type="nucleotide sequence ID" value="XM_007510394.1"/>
</dbReference>
<keyword evidence="4" id="KW-1185">Reference proteome</keyword>
<keyword evidence="1" id="KW-0175">Coiled coil</keyword>
<feature type="compositionally biased region" description="Basic and acidic residues" evidence="2">
    <location>
        <begin position="240"/>
        <end position="253"/>
    </location>
</feature>
<dbReference type="AlphaFoldDB" id="K8EJ24"/>
<feature type="region of interest" description="Disordered" evidence="2">
    <location>
        <begin position="236"/>
        <end position="272"/>
    </location>
</feature>
<evidence type="ECO:0000313" key="3">
    <source>
        <dbReference type="EMBL" id="CCO17989.1"/>
    </source>
</evidence>